<evidence type="ECO:0000313" key="12">
    <source>
        <dbReference type="Proteomes" id="UP000253740"/>
    </source>
</evidence>
<feature type="binding site" evidence="9">
    <location>
        <begin position="48"/>
        <end position="49"/>
    </location>
    <ligand>
        <name>orotate</name>
        <dbReference type="ChEBI" id="CHEBI:30839"/>
    </ligand>
</feature>
<dbReference type="InterPro" id="IPR023031">
    <property type="entry name" value="OPRT"/>
</dbReference>
<dbReference type="PANTHER" id="PTHR46683">
    <property type="entry name" value="OROTATE PHOSPHORIBOSYLTRANSFERASE 1-RELATED"/>
    <property type="match status" value="1"/>
</dbReference>
<proteinExistence type="inferred from homology"/>
<gene>
    <name evidence="9" type="primary">pyrE</name>
    <name evidence="11" type="ORF">MBSD_n0042</name>
</gene>
<feature type="binding site" evidence="9">
    <location>
        <position position="113"/>
    </location>
    <ligand>
        <name>5-phospho-alpha-D-ribose 1-diphosphate</name>
        <dbReference type="ChEBI" id="CHEBI:58017"/>
        <note>ligand shared between dimeric partners</note>
    </ligand>
</feature>
<reference evidence="11" key="1">
    <citation type="submission" date="2015-08" db="EMBL/GenBank/DDBJ databases">
        <title>Complete DNA Sequence of Pseudomonas syringae pv. actinidiae, the Causal Agent of Kiwifruit Canker Disease.</title>
        <authorList>
            <person name="Rikkerink E.H.A."/>
            <person name="Fineran P.C."/>
        </authorList>
    </citation>
    <scope>NUCLEOTIDE SEQUENCE</scope>
    <source>
        <strain evidence="11">SkMP5</strain>
    </source>
</reference>
<feature type="binding site" evidence="9">
    <location>
        <position position="117"/>
    </location>
    <ligand>
        <name>5-phospho-alpha-D-ribose 1-diphosphate</name>
        <dbReference type="ChEBI" id="CHEBI:58017"/>
        <note>ligand shared between dimeric partners</note>
    </ligand>
</feature>
<comment type="similarity">
    <text evidence="3 9">Belongs to the purine/pyrimidine phosphoribosyltransferase family. PyrE subfamily.</text>
</comment>
<protein>
    <recommendedName>
        <fullName evidence="5 9">Orotate phosphoribosyltransferase</fullName>
        <shortName evidence="9">OPRT</shortName>
        <shortName evidence="9">OPRTase</shortName>
        <ecNumber evidence="5 9">2.4.2.10</ecNumber>
    </recommendedName>
</protein>
<dbReference type="EMBL" id="DF970132">
    <property type="protein sequence ID" value="GAP64760.1"/>
    <property type="molecule type" value="Genomic_DNA"/>
</dbReference>
<keyword evidence="6 9" id="KW-0328">Glycosyltransferase</keyword>
<dbReference type="EC" id="2.4.2.10" evidence="5 9"/>
<evidence type="ECO:0000256" key="2">
    <source>
        <dbReference type="ARBA" id="ARBA00004889"/>
    </source>
</evidence>
<dbReference type="Pfam" id="PF00156">
    <property type="entry name" value="Pribosyltran"/>
    <property type="match status" value="1"/>
</dbReference>
<evidence type="ECO:0000256" key="6">
    <source>
        <dbReference type="ARBA" id="ARBA00022676"/>
    </source>
</evidence>
<feature type="binding site" evidence="9">
    <location>
        <position position="170"/>
    </location>
    <ligand>
        <name>orotate</name>
        <dbReference type="ChEBI" id="CHEBI:30839"/>
    </ligand>
</feature>
<dbReference type="CDD" id="cd06223">
    <property type="entry name" value="PRTases_typeI"/>
    <property type="match status" value="1"/>
</dbReference>
<feature type="binding site" description="in other chain" evidence="9">
    <location>
        <begin position="138"/>
        <end position="146"/>
    </location>
    <ligand>
        <name>5-phospho-alpha-D-ribose 1-diphosphate</name>
        <dbReference type="ChEBI" id="CHEBI:58017"/>
        <note>ligand shared between dimeric partners</note>
    </ligand>
</feature>
<dbReference type="PANTHER" id="PTHR46683:SF1">
    <property type="entry name" value="OROTATE PHOSPHORIBOSYLTRANSFERASE 1-RELATED"/>
    <property type="match status" value="1"/>
</dbReference>
<dbReference type="Proteomes" id="UP000253740">
    <property type="component" value="Unassembled WGS sequence"/>
</dbReference>
<comment type="pathway">
    <text evidence="2 9">Pyrimidine metabolism; UMP biosynthesis via de novo pathway; UMP from orotate: step 1/2.</text>
</comment>
<evidence type="ECO:0000256" key="1">
    <source>
        <dbReference type="ARBA" id="ARBA00003769"/>
    </source>
</evidence>
<keyword evidence="12" id="KW-1185">Reference proteome</keyword>
<dbReference type="GO" id="GO:0000287">
    <property type="term" value="F:magnesium ion binding"/>
    <property type="evidence" value="ECO:0007669"/>
    <property type="project" value="UniProtKB-UniRule"/>
</dbReference>
<comment type="subunit">
    <text evidence="4 9">Homodimer.</text>
</comment>
<accession>A0A0K8QII8</accession>
<keyword evidence="7 9" id="KW-0808">Transferase</keyword>
<dbReference type="GO" id="GO:0004588">
    <property type="term" value="F:orotate phosphoribosyltransferase activity"/>
    <property type="evidence" value="ECO:0007669"/>
    <property type="project" value="UniProtKB-UniRule"/>
</dbReference>
<evidence type="ECO:0000256" key="7">
    <source>
        <dbReference type="ARBA" id="ARBA00022679"/>
    </source>
</evidence>
<sequence>MIAAVSRPPSPSRPMFDHQRDFLDLALERGVLRFGEFTLKSGRLSPYFFNLGRIASGAALARLGRAYAATLVQSGLAFDMLFGPAYKGIPLAAATAIALAEHHGRDVPWAYNRKEAKDHGEGGTLVGAPLKGRVLIVDDVITAGTAVRESLALIRAAGAEPAGVLIALDRQERGQGERSAAQELAADHGIPVLAIARLADILAYAALRPELAAERPRLLSYRERYGVADGA</sequence>
<keyword evidence="8 9" id="KW-0665">Pyrimidine biosynthesis</keyword>
<dbReference type="STRING" id="1475481.GCA_000953855_00043"/>
<dbReference type="InterPro" id="IPR000836">
    <property type="entry name" value="PRTase_dom"/>
</dbReference>
<evidence type="ECO:0000256" key="8">
    <source>
        <dbReference type="ARBA" id="ARBA00022975"/>
    </source>
</evidence>
<dbReference type="AlphaFoldDB" id="A0A0K8QII8"/>
<dbReference type="GO" id="GO:0005737">
    <property type="term" value="C:cytoplasm"/>
    <property type="evidence" value="ECO:0007669"/>
    <property type="project" value="TreeGrafter"/>
</dbReference>
<feature type="binding site" description="in other chain" evidence="9">
    <location>
        <position position="40"/>
    </location>
    <ligand>
        <name>5-phospho-alpha-D-ribose 1-diphosphate</name>
        <dbReference type="ChEBI" id="CHEBI:58017"/>
        <note>ligand shared between dimeric partners</note>
    </ligand>
</feature>
<dbReference type="InterPro" id="IPR004467">
    <property type="entry name" value="Or_phspho_trans_dom"/>
</dbReference>
<evidence type="ECO:0000313" key="11">
    <source>
        <dbReference type="EMBL" id="GAP64760.1"/>
    </source>
</evidence>
<comment type="catalytic activity">
    <reaction evidence="9">
        <text>orotidine 5'-phosphate + diphosphate = orotate + 5-phospho-alpha-D-ribose 1-diphosphate</text>
        <dbReference type="Rhea" id="RHEA:10380"/>
        <dbReference type="ChEBI" id="CHEBI:30839"/>
        <dbReference type="ChEBI" id="CHEBI:33019"/>
        <dbReference type="ChEBI" id="CHEBI:57538"/>
        <dbReference type="ChEBI" id="CHEBI:58017"/>
        <dbReference type="EC" id="2.4.2.10"/>
    </reaction>
</comment>
<dbReference type="FunFam" id="3.40.50.2020:FF:000008">
    <property type="entry name" value="Orotate phosphoribosyltransferase"/>
    <property type="match status" value="1"/>
</dbReference>
<organism evidence="11">
    <name type="scientific">Mizugakiibacter sediminis</name>
    <dbReference type="NCBI Taxonomy" id="1475481"/>
    <lineage>
        <taxon>Bacteria</taxon>
        <taxon>Pseudomonadati</taxon>
        <taxon>Pseudomonadota</taxon>
        <taxon>Gammaproteobacteria</taxon>
        <taxon>Lysobacterales</taxon>
        <taxon>Rhodanobacteraceae</taxon>
        <taxon>Mizugakiibacter</taxon>
    </lineage>
</organism>
<dbReference type="SUPFAM" id="SSF53271">
    <property type="entry name" value="PRTase-like"/>
    <property type="match status" value="1"/>
</dbReference>
<evidence type="ECO:0000256" key="3">
    <source>
        <dbReference type="ARBA" id="ARBA00006340"/>
    </source>
</evidence>
<evidence type="ECO:0000256" key="5">
    <source>
        <dbReference type="ARBA" id="ARBA00011971"/>
    </source>
</evidence>
<feature type="binding site" evidence="9">
    <location>
        <position position="119"/>
    </location>
    <ligand>
        <name>5-phospho-alpha-D-ribose 1-diphosphate</name>
        <dbReference type="ChEBI" id="CHEBI:58017"/>
        <note>ligand shared between dimeric partners</note>
    </ligand>
</feature>
<dbReference type="InterPro" id="IPR029057">
    <property type="entry name" value="PRTase-like"/>
</dbReference>
<feature type="binding site" evidence="9">
    <location>
        <position position="142"/>
    </location>
    <ligand>
        <name>orotate</name>
        <dbReference type="ChEBI" id="CHEBI:30839"/>
    </ligand>
</feature>
<evidence type="ECO:0000256" key="9">
    <source>
        <dbReference type="HAMAP-Rule" id="MF_01208"/>
    </source>
</evidence>
<comment type="cofactor">
    <cofactor evidence="9">
        <name>Mg(2+)</name>
        <dbReference type="ChEBI" id="CHEBI:18420"/>
    </cofactor>
</comment>
<dbReference type="HAMAP" id="MF_01208">
    <property type="entry name" value="PyrE"/>
    <property type="match status" value="1"/>
</dbReference>
<dbReference type="UniPathway" id="UPA00070">
    <property type="reaction ID" value="UER00119"/>
</dbReference>
<dbReference type="NCBIfam" id="TIGR00336">
    <property type="entry name" value="pyrE"/>
    <property type="match status" value="1"/>
</dbReference>
<feature type="binding site" description="in other chain" evidence="9">
    <location>
        <begin position="86"/>
        <end position="87"/>
    </location>
    <ligand>
        <name>5-phospho-alpha-D-ribose 1-diphosphate</name>
        <dbReference type="ChEBI" id="CHEBI:58017"/>
        <note>ligand shared between dimeric partners</note>
    </ligand>
</feature>
<keyword evidence="9" id="KW-0460">Magnesium</keyword>
<comment type="function">
    <text evidence="1 9">Catalyzes the transfer of a ribosyl phosphate group from 5-phosphoribose 1-diphosphate to orotate, leading to the formation of orotidine monophosphate (OMP).</text>
</comment>
<dbReference type="GO" id="GO:0046132">
    <property type="term" value="P:pyrimidine ribonucleoside biosynthetic process"/>
    <property type="evidence" value="ECO:0007669"/>
    <property type="project" value="TreeGrafter"/>
</dbReference>
<dbReference type="GO" id="GO:0044205">
    <property type="term" value="P:'de novo' UMP biosynthetic process"/>
    <property type="evidence" value="ECO:0007669"/>
    <property type="project" value="UniProtKB-UniRule"/>
</dbReference>
<dbReference type="Gene3D" id="3.40.50.2020">
    <property type="match status" value="1"/>
</dbReference>
<name>A0A0K8QII8_9GAMM</name>
<feature type="binding site" description="in other chain" evidence="9">
    <location>
        <position position="114"/>
    </location>
    <ligand>
        <name>5-phospho-alpha-D-ribose 1-diphosphate</name>
        <dbReference type="ChEBI" id="CHEBI:58017"/>
        <note>ligand shared between dimeric partners</note>
    </ligand>
</feature>
<dbReference type="GO" id="GO:0006207">
    <property type="term" value="P:'de novo' pyrimidine nucleobase biosynthetic process"/>
    <property type="evidence" value="ECO:0007669"/>
    <property type="project" value="TreeGrafter"/>
</dbReference>
<feature type="domain" description="Phosphoribosyltransferase" evidence="10">
    <location>
        <begin position="53"/>
        <end position="174"/>
    </location>
</feature>
<evidence type="ECO:0000259" key="10">
    <source>
        <dbReference type="Pfam" id="PF00156"/>
    </source>
</evidence>
<evidence type="ECO:0000256" key="4">
    <source>
        <dbReference type="ARBA" id="ARBA00011738"/>
    </source>
</evidence>